<evidence type="ECO:0000313" key="9">
    <source>
        <dbReference type="Proteomes" id="UP001058860"/>
    </source>
</evidence>
<evidence type="ECO:0000313" key="8">
    <source>
        <dbReference type="EMBL" id="UUY04824.1"/>
    </source>
</evidence>
<dbReference type="Gene3D" id="1.10.287.70">
    <property type="match status" value="1"/>
</dbReference>
<comment type="subcellular location">
    <subcellularLocation>
        <location evidence="1">Membrane</location>
        <topology evidence="1">Multi-pass membrane protein</topology>
    </subcellularLocation>
</comment>
<dbReference type="InterPro" id="IPR027359">
    <property type="entry name" value="Volt_channel_dom_sf"/>
</dbReference>
<dbReference type="PANTHER" id="PTHR10037:SF62">
    <property type="entry name" value="SODIUM CHANNEL PROTEIN 60E"/>
    <property type="match status" value="1"/>
</dbReference>
<evidence type="ECO:0000256" key="4">
    <source>
        <dbReference type="ARBA" id="ARBA00023136"/>
    </source>
</evidence>
<evidence type="ECO:0000256" key="6">
    <source>
        <dbReference type="SAM" id="Phobius"/>
    </source>
</evidence>
<keyword evidence="2 6" id="KW-0812">Transmembrane</keyword>
<dbReference type="RefSeq" id="WP_353865304.1">
    <property type="nucleotide sequence ID" value="NZ_CP088295.1"/>
</dbReference>
<evidence type="ECO:0000256" key="3">
    <source>
        <dbReference type="ARBA" id="ARBA00022989"/>
    </source>
</evidence>
<protein>
    <submittedName>
        <fullName evidence="8">Ion transporter</fullName>
    </submittedName>
</protein>
<keyword evidence="9" id="KW-1185">Reference proteome</keyword>
<dbReference type="Proteomes" id="UP001058860">
    <property type="component" value="Chromosome"/>
</dbReference>
<feature type="domain" description="Ion transport" evidence="7">
    <location>
        <begin position="33"/>
        <end position="248"/>
    </location>
</feature>
<evidence type="ECO:0000256" key="2">
    <source>
        <dbReference type="ARBA" id="ARBA00022692"/>
    </source>
</evidence>
<keyword evidence="4 6" id="KW-0472">Membrane</keyword>
<dbReference type="Pfam" id="PF00520">
    <property type="entry name" value="Ion_trans"/>
    <property type="match status" value="1"/>
</dbReference>
<dbReference type="InterPro" id="IPR043203">
    <property type="entry name" value="VGCC_Ca_Na"/>
</dbReference>
<accession>A0ABY5PJF6</accession>
<keyword evidence="3 6" id="KW-1133">Transmembrane helix</keyword>
<feature type="transmembrane region" description="Helical" evidence="6">
    <location>
        <begin position="34"/>
        <end position="53"/>
    </location>
</feature>
<evidence type="ECO:0000256" key="1">
    <source>
        <dbReference type="ARBA" id="ARBA00004141"/>
    </source>
</evidence>
<feature type="transmembrane region" description="Helical" evidence="6">
    <location>
        <begin position="65"/>
        <end position="86"/>
    </location>
</feature>
<name>A0ABY5PJF6_9ACTN</name>
<gene>
    <name evidence="8" type="ORF">LRS13_04650</name>
</gene>
<organism evidence="8 9">
    <name type="scientific">Svornostia abyssi</name>
    <dbReference type="NCBI Taxonomy" id="2898438"/>
    <lineage>
        <taxon>Bacteria</taxon>
        <taxon>Bacillati</taxon>
        <taxon>Actinomycetota</taxon>
        <taxon>Thermoleophilia</taxon>
        <taxon>Solirubrobacterales</taxon>
        <taxon>Baekduiaceae</taxon>
        <taxon>Svornostia</taxon>
    </lineage>
</organism>
<dbReference type="EMBL" id="CP088295">
    <property type="protein sequence ID" value="UUY04824.1"/>
    <property type="molecule type" value="Genomic_DNA"/>
</dbReference>
<sequence>MPRNPHLPSTDDREALHSSSRVVRTCARTADAMWFNLAIFGVILINAVVLGLGTYDNIEDEWGDLLHLANEVILGIFVVELTIRFIGFGRRPQDFFKSGWNVFDFVIVGASFVPGIRENATLLRLVRLARVLRVVRLLPDLRVLTVAVGRSLPGVASLAVLTIVLVFVYGMVGWVLFADENPAQYGDIGEAMLTLFITLTLENFPDQLEAGREITPWALPFFMSYVLIAAFLVLNLLIGVVINSMEEARGIEAQRELDDRLEHGEAAPEPELAERLGALRRELEAVERELRAAEGVRAGGA</sequence>
<dbReference type="SUPFAM" id="SSF81324">
    <property type="entry name" value="Voltage-gated potassium channels"/>
    <property type="match status" value="1"/>
</dbReference>
<feature type="transmembrane region" description="Helical" evidence="6">
    <location>
        <begin position="221"/>
        <end position="242"/>
    </location>
</feature>
<feature type="transmembrane region" description="Helical" evidence="6">
    <location>
        <begin position="155"/>
        <end position="177"/>
    </location>
</feature>
<keyword evidence="5" id="KW-0175">Coiled coil</keyword>
<dbReference type="Gene3D" id="1.20.120.350">
    <property type="entry name" value="Voltage-gated potassium channels. Chain C"/>
    <property type="match status" value="1"/>
</dbReference>
<evidence type="ECO:0000256" key="5">
    <source>
        <dbReference type="SAM" id="Coils"/>
    </source>
</evidence>
<proteinExistence type="predicted"/>
<evidence type="ECO:0000259" key="7">
    <source>
        <dbReference type="Pfam" id="PF00520"/>
    </source>
</evidence>
<dbReference type="PANTHER" id="PTHR10037">
    <property type="entry name" value="VOLTAGE-GATED CATION CHANNEL CALCIUM AND SODIUM"/>
    <property type="match status" value="1"/>
</dbReference>
<feature type="coiled-coil region" evidence="5">
    <location>
        <begin position="269"/>
        <end position="296"/>
    </location>
</feature>
<reference evidence="9" key="1">
    <citation type="submission" date="2021-11" db="EMBL/GenBank/DDBJ databases">
        <title>Cultivation dependent microbiological survey of springs from the worlds oldest radium mine currently devoted to the extraction of radon-saturated water.</title>
        <authorList>
            <person name="Kapinusova G."/>
            <person name="Smrhova T."/>
            <person name="Strejcek M."/>
            <person name="Suman J."/>
            <person name="Jani K."/>
            <person name="Pajer P."/>
            <person name="Uhlik O."/>
        </authorList>
    </citation>
    <scope>NUCLEOTIDE SEQUENCE [LARGE SCALE GENOMIC DNA]</scope>
    <source>
        <strain evidence="9">J379</strain>
    </source>
</reference>
<dbReference type="InterPro" id="IPR005821">
    <property type="entry name" value="Ion_trans_dom"/>
</dbReference>